<accession>A0A840PBF7</accession>
<reference evidence="2 3" key="1">
    <citation type="submission" date="2020-08" db="EMBL/GenBank/DDBJ databases">
        <title>Genomic Encyclopedia of Type Strains, Phase IV (KMG-IV): sequencing the most valuable type-strain genomes for metagenomic binning, comparative biology and taxonomic classification.</title>
        <authorList>
            <person name="Goeker M."/>
        </authorList>
    </citation>
    <scope>NUCLEOTIDE SEQUENCE [LARGE SCALE GENOMIC DNA]</scope>
    <source>
        <strain evidence="2 3">DSM 45615</strain>
    </source>
</reference>
<dbReference type="InterPro" id="IPR024775">
    <property type="entry name" value="DinB-like"/>
</dbReference>
<comment type="caution">
    <text evidence="2">The sequence shown here is derived from an EMBL/GenBank/DDBJ whole genome shotgun (WGS) entry which is preliminary data.</text>
</comment>
<keyword evidence="3" id="KW-1185">Reference proteome</keyword>
<dbReference type="Pfam" id="PF12867">
    <property type="entry name" value="DinB_2"/>
    <property type="match status" value="1"/>
</dbReference>
<evidence type="ECO:0000259" key="1">
    <source>
        <dbReference type="Pfam" id="PF12867"/>
    </source>
</evidence>
<name>A0A840PBF7_9ACTN</name>
<dbReference type="RefSeq" id="WP_185050324.1">
    <property type="nucleotide sequence ID" value="NZ_BAABIX010000001.1"/>
</dbReference>
<dbReference type="InterPro" id="IPR034660">
    <property type="entry name" value="DinB/YfiT-like"/>
</dbReference>
<sequence length="180" mass="19550">MTVGRVDLLLRQLDIAWALFEYHAGDLDDAACLWEPAAYCWSVRPGAAGRWVADWEVPEPDPVPAVSIGWVTWHMGYWWTTTLGHCFGTGAPPREEITWPGGAAGAVAWLRGLHDDWRAALAGLGDRDLDSTERTAGLPWGEGQTLGAVAGWLNVELTKNVAEIGLLRVLRGARQHAGTG</sequence>
<evidence type="ECO:0000313" key="2">
    <source>
        <dbReference type="EMBL" id="MBB5133335.1"/>
    </source>
</evidence>
<dbReference type="Proteomes" id="UP000578449">
    <property type="component" value="Unassembled WGS sequence"/>
</dbReference>
<protein>
    <recommendedName>
        <fullName evidence="1">DinB-like domain-containing protein</fullName>
    </recommendedName>
</protein>
<feature type="domain" description="DinB-like" evidence="1">
    <location>
        <begin position="12"/>
        <end position="164"/>
    </location>
</feature>
<gene>
    <name evidence="2" type="ORF">HNP84_003061</name>
</gene>
<proteinExistence type="predicted"/>
<dbReference type="EMBL" id="JACHGN010000006">
    <property type="protein sequence ID" value="MBB5133335.1"/>
    <property type="molecule type" value="Genomic_DNA"/>
</dbReference>
<organism evidence="2 3">
    <name type="scientific">Thermocatellispora tengchongensis</name>
    <dbReference type="NCBI Taxonomy" id="1073253"/>
    <lineage>
        <taxon>Bacteria</taxon>
        <taxon>Bacillati</taxon>
        <taxon>Actinomycetota</taxon>
        <taxon>Actinomycetes</taxon>
        <taxon>Streptosporangiales</taxon>
        <taxon>Streptosporangiaceae</taxon>
        <taxon>Thermocatellispora</taxon>
    </lineage>
</organism>
<dbReference type="SUPFAM" id="SSF109854">
    <property type="entry name" value="DinB/YfiT-like putative metalloenzymes"/>
    <property type="match status" value="1"/>
</dbReference>
<evidence type="ECO:0000313" key="3">
    <source>
        <dbReference type="Proteomes" id="UP000578449"/>
    </source>
</evidence>
<dbReference type="AlphaFoldDB" id="A0A840PBF7"/>